<dbReference type="InterPro" id="IPR056605">
    <property type="entry name" value="LTI65_LTI78_N"/>
</dbReference>
<evidence type="ECO:0000259" key="3">
    <source>
        <dbReference type="Pfam" id="PF23403"/>
    </source>
</evidence>
<feature type="compositionally biased region" description="Polar residues" evidence="1">
    <location>
        <begin position="269"/>
        <end position="321"/>
    </location>
</feature>
<accession>A0A8J5G6K6</accession>
<evidence type="ECO:0000259" key="2">
    <source>
        <dbReference type="Pfam" id="PF23399"/>
    </source>
</evidence>
<proteinExistence type="predicted"/>
<organism evidence="4 5">
    <name type="scientific">Zingiber officinale</name>
    <name type="common">Ginger</name>
    <name type="synonym">Amomum zingiber</name>
    <dbReference type="NCBI Taxonomy" id="94328"/>
    <lineage>
        <taxon>Eukaryota</taxon>
        <taxon>Viridiplantae</taxon>
        <taxon>Streptophyta</taxon>
        <taxon>Embryophyta</taxon>
        <taxon>Tracheophyta</taxon>
        <taxon>Spermatophyta</taxon>
        <taxon>Magnoliopsida</taxon>
        <taxon>Liliopsida</taxon>
        <taxon>Zingiberales</taxon>
        <taxon>Zingiberaceae</taxon>
        <taxon>Zingiber</taxon>
    </lineage>
</organism>
<feature type="region of interest" description="Disordered" evidence="1">
    <location>
        <begin position="940"/>
        <end position="961"/>
    </location>
</feature>
<dbReference type="Pfam" id="PF23399">
    <property type="entry name" value="LTI65_PGEED"/>
    <property type="match status" value="1"/>
</dbReference>
<protein>
    <submittedName>
        <fullName evidence="4">Uncharacterized protein</fullName>
    </submittedName>
</protein>
<feature type="region of interest" description="Disordered" evidence="1">
    <location>
        <begin position="260"/>
        <end position="337"/>
    </location>
</feature>
<feature type="region of interest" description="Disordered" evidence="1">
    <location>
        <begin position="758"/>
        <end position="824"/>
    </location>
</feature>
<reference evidence="4 5" key="1">
    <citation type="submission" date="2020-08" db="EMBL/GenBank/DDBJ databases">
        <title>Plant Genome Project.</title>
        <authorList>
            <person name="Zhang R.-G."/>
        </authorList>
    </citation>
    <scope>NUCLEOTIDE SEQUENCE [LARGE SCALE GENOMIC DNA]</scope>
    <source>
        <tissue evidence="4">Rhizome</tissue>
    </source>
</reference>
<dbReference type="SUPFAM" id="SSF50630">
    <property type="entry name" value="Acid proteases"/>
    <property type="match status" value="1"/>
</dbReference>
<feature type="region of interest" description="Disordered" evidence="1">
    <location>
        <begin position="211"/>
        <end position="233"/>
    </location>
</feature>
<dbReference type="PANTHER" id="PTHR33067:SF15">
    <property type="entry name" value="RNA-DIRECTED DNA POLYMERASE"/>
    <property type="match status" value="1"/>
</dbReference>
<dbReference type="CDD" id="cd00303">
    <property type="entry name" value="retropepsin_like"/>
    <property type="match status" value="1"/>
</dbReference>
<dbReference type="PANTHER" id="PTHR33067">
    <property type="entry name" value="RNA-DIRECTED DNA POLYMERASE-RELATED"/>
    <property type="match status" value="1"/>
</dbReference>
<dbReference type="EMBL" id="JACMSC010000011">
    <property type="protein sequence ID" value="KAG6501525.1"/>
    <property type="molecule type" value="Genomic_DNA"/>
</dbReference>
<evidence type="ECO:0000313" key="4">
    <source>
        <dbReference type="EMBL" id="KAG6501525.1"/>
    </source>
</evidence>
<dbReference type="InterPro" id="IPR057059">
    <property type="entry name" value="LTI65/LTI78_PGEED"/>
</dbReference>
<dbReference type="AlphaFoldDB" id="A0A8J5G6K6"/>
<evidence type="ECO:0000256" key="1">
    <source>
        <dbReference type="SAM" id="MobiDB-lite"/>
    </source>
</evidence>
<dbReference type="Pfam" id="PF23403">
    <property type="entry name" value="LTI65_LTI78_N"/>
    <property type="match status" value="1"/>
</dbReference>
<comment type="caution">
    <text evidence="4">The sequence shown here is derived from an EMBL/GenBank/DDBJ whole genome shotgun (WGS) entry which is preliminary data.</text>
</comment>
<dbReference type="Proteomes" id="UP000734854">
    <property type="component" value="Unassembled WGS sequence"/>
</dbReference>
<name>A0A8J5G6K6_ZINOF</name>
<dbReference type="InterPro" id="IPR021109">
    <property type="entry name" value="Peptidase_aspartic_dom_sf"/>
</dbReference>
<feature type="compositionally biased region" description="Acidic residues" evidence="1">
    <location>
        <begin position="773"/>
        <end position="787"/>
    </location>
</feature>
<feature type="compositionally biased region" description="Basic and acidic residues" evidence="1">
    <location>
        <begin position="947"/>
        <end position="961"/>
    </location>
</feature>
<gene>
    <name evidence="4" type="ORF">ZIOFF_041406</name>
</gene>
<evidence type="ECO:0000313" key="5">
    <source>
        <dbReference type="Proteomes" id="UP000734854"/>
    </source>
</evidence>
<feature type="domain" description="LTI65/LTI78 PGEED repeat" evidence="2">
    <location>
        <begin position="883"/>
        <end position="902"/>
    </location>
</feature>
<dbReference type="Gene3D" id="2.40.70.10">
    <property type="entry name" value="Acid Proteases"/>
    <property type="match status" value="1"/>
</dbReference>
<keyword evidence="5" id="KW-1185">Reference proteome</keyword>
<feature type="domain" description="LTI65/LTI78 N-terminal" evidence="3">
    <location>
        <begin position="740"/>
        <end position="791"/>
    </location>
</feature>
<sequence length="961" mass="107401">MRRRTSLRSSDLFGVCGICSSQDHNSELCPNLHQDESVAAFSRAQFPQKYDPHSSTYNPGWRDHPNFKYSNSFYQQPFSNQQFSHTSSNFQQPQQSFQQYYQPANQFQQQFQPFQQFPNQNQQWQDQNQGVQQGQNAIQNALPAPSRLSLTQRSSNNSSNSDSQQKMDELLQQILQQQQLFLQQQQHQQRTDSALQNLERQISQLATNLNQMQAQGSSKLPSQTMPNPKNVSSLTLQSGRTITEPMKNIPIGSDFVVPVPDSPDLAPRNLNSESTQPVHNSGRNTAEQISTDFGSAEQNDSQSAPISAQNVEKESQQQGTEISAPLPFPQRRIQQKKHVEEEKAREFQELVNLFSKVEVNVPLLTMIEQVPKYAKFLKDVCVHKKKLKGNELVSMGKNVSALIRPIPQKCDDPGVFTVPCTIGNYVFEDVMLDLGASINVMPKSVFLSLGIGPLQPTGVVIQLANRSQAHPTGVIENVLVKVSDLIFPADFYILDMEGDVLMNRAPILGRPFLKTARTKIDVHAGTLSMEIADVVVQFSIFDTMQQKKNHSIFSVYKSEWLDTMNFIDADYDEIVSGSNELGCESKFPGGCIDNKEIVEFKYQYVHKSDSEIVVNMLVECSNNSCSYFDLRISEKSNEVYITAVALKQVVCCSAENSRKLDVSDTRKASDFVYLLLLMEELRMQFFRWLEMMVYVYFFSSCYDPERAASVAPMLGHAYELEPERPAGLRAAIDGEEEAMRHEKKPVLKKVKEKVKKIKDTVKKKNHGHGNSHEEEDDDDEDDEEEDPEVHGGLKNTLETCAGEFQEDPAAPTSSETSRERTRAGEEIGMSSVIQSFMAMSVENPAPVKNAEEEKCASARVSARTKTAYDKVEGRLRGGVGVMLVEKLKPGEEDKALSEVISGVIQRRKTAAGETVAAASSGVKGGGVGVVGRLREAVASWAGGRRSSMSEHAEQQSKVIDL</sequence>